<evidence type="ECO:0000313" key="3">
    <source>
        <dbReference type="Proteomes" id="UP001160148"/>
    </source>
</evidence>
<comment type="caution">
    <text evidence="2">The sequence shown here is derived from an EMBL/GenBank/DDBJ whole genome shotgun (WGS) entry which is preliminary data.</text>
</comment>
<name>A0AAV0X0J4_9HEMI</name>
<dbReference type="AlphaFoldDB" id="A0AAV0X0J4"/>
<dbReference type="PANTHER" id="PTHR34153:SF2">
    <property type="entry name" value="SI:CH211-262H13.3-RELATED"/>
    <property type="match status" value="1"/>
</dbReference>
<organism evidence="2 3">
    <name type="scientific">Macrosiphum euphorbiae</name>
    <name type="common">potato aphid</name>
    <dbReference type="NCBI Taxonomy" id="13131"/>
    <lineage>
        <taxon>Eukaryota</taxon>
        <taxon>Metazoa</taxon>
        <taxon>Ecdysozoa</taxon>
        <taxon>Arthropoda</taxon>
        <taxon>Hexapoda</taxon>
        <taxon>Insecta</taxon>
        <taxon>Pterygota</taxon>
        <taxon>Neoptera</taxon>
        <taxon>Paraneoptera</taxon>
        <taxon>Hemiptera</taxon>
        <taxon>Sternorrhyncha</taxon>
        <taxon>Aphidomorpha</taxon>
        <taxon>Aphidoidea</taxon>
        <taxon>Aphididae</taxon>
        <taxon>Macrosiphini</taxon>
        <taxon>Macrosiphum</taxon>
    </lineage>
</organism>
<feature type="domain" description="DUF4806" evidence="1">
    <location>
        <begin position="277"/>
        <end position="346"/>
    </location>
</feature>
<evidence type="ECO:0000313" key="2">
    <source>
        <dbReference type="EMBL" id="CAI6361717.1"/>
    </source>
</evidence>
<evidence type="ECO:0000259" key="1">
    <source>
        <dbReference type="Pfam" id="PF16064"/>
    </source>
</evidence>
<dbReference type="Proteomes" id="UP001160148">
    <property type="component" value="Unassembled WGS sequence"/>
</dbReference>
<keyword evidence="3" id="KW-1185">Reference proteome</keyword>
<proteinExistence type="predicted"/>
<reference evidence="2 3" key="1">
    <citation type="submission" date="2023-01" db="EMBL/GenBank/DDBJ databases">
        <authorList>
            <person name="Whitehead M."/>
        </authorList>
    </citation>
    <scope>NUCLEOTIDE SEQUENCE [LARGE SCALE GENOMIC DNA]</scope>
</reference>
<dbReference type="EMBL" id="CARXXK010000003">
    <property type="protein sequence ID" value="CAI6361717.1"/>
    <property type="molecule type" value="Genomic_DNA"/>
</dbReference>
<dbReference type="Pfam" id="PF16064">
    <property type="entry name" value="DUF4806"/>
    <property type="match status" value="1"/>
</dbReference>
<accession>A0AAV0X0J4</accession>
<dbReference type="PANTHER" id="PTHR34153">
    <property type="entry name" value="SI:CH211-262H13.3-RELATED-RELATED"/>
    <property type="match status" value="1"/>
</dbReference>
<protein>
    <recommendedName>
        <fullName evidence="1">DUF4806 domain-containing protein</fullName>
    </recommendedName>
</protein>
<dbReference type="InterPro" id="IPR032071">
    <property type="entry name" value="DUF4806"/>
</dbReference>
<gene>
    <name evidence="2" type="ORF">MEUPH1_LOCUS16867</name>
</gene>
<sequence length="394" mass="44991">MNAPSLKKSSFRKKWVLAVFPESKDYSVIPTNWLVDKEKLAEGAVKFCRWPLTRVTSNELKDAVDPEPLWETYRVKIVGRSKTYDNFGKAWHQKFIEESSATENEEMDITKKNKKKATIVIQMRVIMKVNGYYIEEKSKSLCVDLQTENTCPSIYNMLPPMLPSNIPSQIDDYSGNVEENVEATTSMTHLNTAVSELQPSINTSHFPMTTSSYTHGFDDLNPKLIEVLNNLYRENIATNLMLNRVMVKVEGIEANLKNKNLNTDSTIYLDTEFLTLFPINSNNGFNLIENQIQNSSDFVSKLESFLKSVGGTNPKNHLNRVLAKVFTNEFGIKCSWTGRGQKIEMKIGDSHLIKIIKKVIKDVSTSLFTESDFDKTVSDWLRHANTRHNRTLNI</sequence>